<feature type="region of interest" description="Disordered" evidence="1">
    <location>
        <begin position="28"/>
        <end position="49"/>
    </location>
</feature>
<evidence type="ECO:0000313" key="2">
    <source>
        <dbReference type="EMBL" id="CDM05249.1"/>
    </source>
</evidence>
<gene>
    <name evidence="2" type="ORF">BN890_28380</name>
</gene>
<dbReference type="Proteomes" id="UP000019380">
    <property type="component" value="Unassembled WGS sequence"/>
</dbReference>
<comment type="caution">
    <text evidence="2">The sequence shown here is derived from an EMBL/GenBank/DDBJ whole genome shotgun (WGS) entry which is preliminary data.</text>
</comment>
<protein>
    <submittedName>
        <fullName evidence="2">Uncharacterized protein</fullName>
    </submittedName>
</protein>
<evidence type="ECO:0000313" key="3">
    <source>
        <dbReference type="Proteomes" id="UP000019380"/>
    </source>
</evidence>
<sequence length="49" mass="5462">MELQKTKDISYALKTIEGHFPAAFRPVAASPRHAGPQENRAPGRYALIR</sequence>
<evidence type="ECO:0000256" key="1">
    <source>
        <dbReference type="SAM" id="MobiDB-lite"/>
    </source>
</evidence>
<dbReference type="EMBL" id="CBXG010000033">
    <property type="protein sequence ID" value="CDM05249.1"/>
    <property type="molecule type" value="Genomic_DNA"/>
</dbReference>
<organism evidence="2 3">
    <name type="scientific">Bacteroides xylanisolvens SD CC 1b</name>
    <dbReference type="NCBI Taxonomy" id="702447"/>
    <lineage>
        <taxon>Bacteria</taxon>
        <taxon>Pseudomonadati</taxon>
        <taxon>Bacteroidota</taxon>
        <taxon>Bacteroidia</taxon>
        <taxon>Bacteroidales</taxon>
        <taxon>Bacteroidaceae</taxon>
        <taxon>Bacteroides</taxon>
    </lineage>
</organism>
<accession>W6P6K0</accession>
<name>W6P6K0_9BACE</name>
<reference evidence="2 3" key="1">
    <citation type="submission" date="2013-12" db="EMBL/GenBank/DDBJ databases">
        <title>Improved hybrid genome assemblies of Bacteroides xylanisolvens SD CC 1b and Bacteroides xylanisolvens SD CC 2a using Illumina and 454 Sequencing.</title>
        <authorList>
            <person name="Ramaraj T."/>
            <person name="Sundararajan A."/>
            <person name="Mudge J."/>
            <person name="Schilkey F.D."/>
            <person name="Delvecchio V."/>
            <person name="Donlon M."/>
            <person name="Ziemer C."/>
        </authorList>
    </citation>
    <scope>NUCLEOTIDE SEQUENCE [LARGE SCALE GENOMIC DNA]</scope>
</reference>
<proteinExistence type="predicted"/>
<dbReference type="AlphaFoldDB" id="W6P6K0"/>